<evidence type="ECO:0000313" key="4">
    <source>
        <dbReference type="Proteomes" id="UP000278085"/>
    </source>
</evidence>
<feature type="compositionally biased region" description="Low complexity" evidence="1">
    <location>
        <begin position="459"/>
        <end position="470"/>
    </location>
</feature>
<accession>A0A430HPC8</accession>
<keyword evidence="3" id="KW-0067">ATP-binding</keyword>
<dbReference type="EMBL" id="RXLQ01000004">
    <property type="protein sequence ID" value="RSZ59372.1"/>
    <property type="molecule type" value="Genomic_DNA"/>
</dbReference>
<comment type="caution">
    <text evidence="3">The sequence shown here is derived from an EMBL/GenBank/DDBJ whole genome shotgun (WGS) entry which is preliminary data.</text>
</comment>
<sequence>MSYTAPPAALAPSGLRLRCPAPDYADGSAPPQPRCVRDTGLEAGLIVELVAKAMYSIGKIHLPTLTARLKLSIGVLRETLDAMQADHLAEVAGRGDSDLDVHYQLTEGGRLRAAEFLARCRYVGPAPVTLQAYRDLAARQSGRQDGAQQIGMAEMAAAFADDVLDTAVRDQLGAALQSRRPLLLHGPSGSGKTTLARKLGQLQTGLVAIPHAILVEGRIVQFHDPAVHVPATPIHARQQQERQERRNPDARWILCRRPVVQVGAELAYDMLDLRLDQASGVYRAPPHFMANNGMLLIDDLGRQRLPTEELLNRFSGPLDSGCDQLTIEGGCKIAVPFDVTVVLATNLAPQRLLDDAFLRRIGYKILVGPLSEASYAALFRRQCRQHGLACDEAVLGYLIGGLHGASGRPLLANYPAELIGRIHDFAAFAGTTARLSLGAIEQAWHSMAPALPPAPPPASAAAHPPVSFSADSGTTLYERIS</sequence>
<dbReference type="Proteomes" id="UP000278085">
    <property type="component" value="Unassembled WGS sequence"/>
</dbReference>
<organism evidence="3 4">
    <name type="scientific">Massilia atriviolacea</name>
    <dbReference type="NCBI Taxonomy" id="2495579"/>
    <lineage>
        <taxon>Bacteria</taxon>
        <taxon>Pseudomonadati</taxon>
        <taxon>Pseudomonadota</taxon>
        <taxon>Betaproteobacteria</taxon>
        <taxon>Burkholderiales</taxon>
        <taxon>Oxalobacteraceae</taxon>
        <taxon>Telluria group</taxon>
        <taxon>Massilia</taxon>
    </lineage>
</organism>
<dbReference type="InterPro" id="IPR003593">
    <property type="entry name" value="AAA+_ATPase"/>
</dbReference>
<feature type="region of interest" description="Disordered" evidence="1">
    <location>
        <begin position="454"/>
        <end position="474"/>
    </location>
</feature>
<dbReference type="GO" id="GO:0005524">
    <property type="term" value="F:ATP binding"/>
    <property type="evidence" value="ECO:0007669"/>
    <property type="project" value="UniProtKB-KW"/>
</dbReference>
<dbReference type="SUPFAM" id="SSF52540">
    <property type="entry name" value="P-loop containing nucleoside triphosphate hydrolases"/>
    <property type="match status" value="1"/>
</dbReference>
<dbReference type="RefSeq" id="WP_126073743.1">
    <property type="nucleotide sequence ID" value="NZ_CP051166.1"/>
</dbReference>
<keyword evidence="4" id="KW-1185">Reference proteome</keyword>
<proteinExistence type="predicted"/>
<dbReference type="Gene3D" id="3.40.50.300">
    <property type="entry name" value="P-loop containing nucleotide triphosphate hydrolases"/>
    <property type="match status" value="1"/>
</dbReference>
<name>A0A430HPC8_9BURK</name>
<dbReference type="SMART" id="SM00382">
    <property type="entry name" value="AAA"/>
    <property type="match status" value="1"/>
</dbReference>
<keyword evidence="3" id="KW-0547">Nucleotide-binding</keyword>
<protein>
    <submittedName>
        <fullName evidence="3">ATP-binding protein</fullName>
    </submittedName>
</protein>
<feature type="domain" description="AAA+ ATPase" evidence="2">
    <location>
        <begin position="178"/>
        <end position="372"/>
    </location>
</feature>
<dbReference type="AlphaFoldDB" id="A0A430HPC8"/>
<evidence type="ECO:0000256" key="1">
    <source>
        <dbReference type="SAM" id="MobiDB-lite"/>
    </source>
</evidence>
<gene>
    <name evidence="3" type="ORF">EJB06_09400</name>
</gene>
<evidence type="ECO:0000313" key="3">
    <source>
        <dbReference type="EMBL" id="RSZ59372.1"/>
    </source>
</evidence>
<evidence type="ECO:0000259" key="2">
    <source>
        <dbReference type="SMART" id="SM00382"/>
    </source>
</evidence>
<dbReference type="InterPro" id="IPR027417">
    <property type="entry name" value="P-loop_NTPase"/>
</dbReference>
<dbReference type="OrthoDB" id="9783370at2"/>
<reference evidence="3 4" key="1">
    <citation type="submission" date="2018-12" db="EMBL/GenBank/DDBJ databases">
        <authorList>
            <person name="Yang E."/>
        </authorList>
    </citation>
    <scope>NUCLEOTIDE SEQUENCE [LARGE SCALE GENOMIC DNA]</scope>
    <source>
        <strain evidence="3 4">SOD</strain>
    </source>
</reference>
<dbReference type="CDD" id="cd00009">
    <property type="entry name" value="AAA"/>
    <property type="match status" value="1"/>
</dbReference>